<dbReference type="AlphaFoldDB" id="A0AAV7WAW0"/>
<comment type="caution">
    <text evidence="2">The sequence shown here is derived from an EMBL/GenBank/DDBJ whole genome shotgun (WGS) entry which is preliminary data.</text>
</comment>
<organism evidence="2 3">
    <name type="scientific">Pleurodeles waltl</name>
    <name type="common">Iberian ribbed newt</name>
    <dbReference type="NCBI Taxonomy" id="8319"/>
    <lineage>
        <taxon>Eukaryota</taxon>
        <taxon>Metazoa</taxon>
        <taxon>Chordata</taxon>
        <taxon>Craniata</taxon>
        <taxon>Vertebrata</taxon>
        <taxon>Euteleostomi</taxon>
        <taxon>Amphibia</taxon>
        <taxon>Batrachia</taxon>
        <taxon>Caudata</taxon>
        <taxon>Salamandroidea</taxon>
        <taxon>Salamandridae</taxon>
        <taxon>Pleurodelinae</taxon>
        <taxon>Pleurodeles</taxon>
    </lineage>
</organism>
<feature type="compositionally biased region" description="Basic and acidic residues" evidence="1">
    <location>
        <begin position="95"/>
        <end position="111"/>
    </location>
</feature>
<gene>
    <name evidence="2" type="ORF">NDU88_005901</name>
</gene>
<sequence>MRGLWLSKPISPASGCNLGRLSENASEGRGTTSGPSRGKTLPETCFVGIFQLEKSGAYTNGNADREAPRQKTPISLGASRSNGCTPKESGKPPQRRTERAREVTARESKMK</sequence>
<keyword evidence="3" id="KW-1185">Reference proteome</keyword>
<accession>A0AAV7WAW0</accession>
<protein>
    <submittedName>
        <fullName evidence="2">Uncharacterized protein</fullName>
    </submittedName>
</protein>
<feature type="compositionally biased region" description="Polar residues" evidence="1">
    <location>
        <begin position="23"/>
        <end position="35"/>
    </location>
</feature>
<reference evidence="2" key="1">
    <citation type="journal article" date="2022" name="bioRxiv">
        <title>Sequencing and chromosome-scale assembly of the giantPleurodeles waltlgenome.</title>
        <authorList>
            <person name="Brown T."/>
            <person name="Elewa A."/>
            <person name="Iarovenko S."/>
            <person name="Subramanian E."/>
            <person name="Araus A.J."/>
            <person name="Petzold A."/>
            <person name="Susuki M."/>
            <person name="Suzuki K.-i.T."/>
            <person name="Hayashi T."/>
            <person name="Toyoda A."/>
            <person name="Oliveira C."/>
            <person name="Osipova E."/>
            <person name="Leigh N.D."/>
            <person name="Simon A."/>
            <person name="Yun M.H."/>
        </authorList>
    </citation>
    <scope>NUCLEOTIDE SEQUENCE</scope>
    <source>
        <strain evidence="2">20211129_DDA</strain>
        <tissue evidence="2">Liver</tissue>
    </source>
</reference>
<proteinExistence type="predicted"/>
<feature type="region of interest" description="Disordered" evidence="1">
    <location>
        <begin position="58"/>
        <end position="111"/>
    </location>
</feature>
<dbReference type="EMBL" id="JANPWB010000002">
    <property type="protein sequence ID" value="KAJ1210538.1"/>
    <property type="molecule type" value="Genomic_DNA"/>
</dbReference>
<feature type="region of interest" description="Disordered" evidence="1">
    <location>
        <begin position="1"/>
        <end position="42"/>
    </location>
</feature>
<evidence type="ECO:0000313" key="2">
    <source>
        <dbReference type="EMBL" id="KAJ1210538.1"/>
    </source>
</evidence>
<name>A0AAV7WAW0_PLEWA</name>
<evidence type="ECO:0000256" key="1">
    <source>
        <dbReference type="SAM" id="MobiDB-lite"/>
    </source>
</evidence>
<evidence type="ECO:0000313" key="3">
    <source>
        <dbReference type="Proteomes" id="UP001066276"/>
    </source>
</evidence>
<dbReference type="Proteomes" id="UP001066276">
    <property type="component" value="Chromosome 1_2"/>
</dbReference>